<sequence length="83" mass="9758">QCRIDRNPVVPSRHAISKRRFGNLRLLILLSLRKLKSQIFKPPEPKINPELKRCIQEEVARIPLDMLPLVIMDHNKKLTKNIQ</sequence>
<keyword evidence="2" id="KW-1185">Reference proteome</keyword>
<protein>
    <submittedName>
        <fullName evidence="1">Uncharacterized protein</fullName>
    </submittedName>
</protein>
<name>A0A8X6PG05_NEPPI</name>
<dbReference type="AlphaFoldDB" id="A0A8X6PG05"/>
<gene>
    <name evidence="1" type="ORF">NPIL_389311</name>
</gene>
<organism evidence="1 2">
    <name type="scientific">Nephila pilipes</name>
    <name type="common">Giant wood spider</name>
    <name type="synonym">Nephila maculata</name>
    <dbReference type="NCBI Taxonomy" id="299642"/>
    <lineage>
        <taxon>Eukaryota</taxon>
        <taxon>Metazoa</taxon>
        <taxon>Ecdysozoa</taxon>
        <taxon>Arthropoda</taxon>
        <taxon>Chelicerata</taxon>
        <taxon>Arachnida</taxon>
        <taxon>Araneae</taxon>
        <taxon>Araneomorphae</taxon>
        <taxon>Entelegynae</taxon>
        <taxon>Araneoidea</taxon>
        <taxon>Nephilidae</taxon>
        <taxon>Nephila</taxon>
    </lineage>
</organism>
<proteinExistence type="predicted"/>
<evidence type="ECO:0000313" key="1">
    <source>
        <dbReference type="EMBL" id="GFT62457.1"/>
    </source>
</evidence>
<accession>A0A8X6PG05</accession>
<comment type="caution">
    <text evidence="1">The sequence shown here is derived from an EMBL/GenBank/DDBJ whole genome shotgun (WGS) entry which is preliminary data.</text>
</comment>
<dbReference type="Proteomes" id="UP000887013">
    <property type="component" value="Unassembled WGS sequence"/>
</dbReference>
<feature type="non-terminal residue" evidence="1">
    <location>
        <position position="1"/>
    </location>
</feature>
<dbReference type="EMBL" id="BMAW01114598">
    <property type="protein sequence ID" value="GFT62457.1"/>
    <property type="molecule type" value="Genomic_DNA"/>
</dbReference>
<evidence type="ECO:0000313" key="2">
    <source>
        <dbReference type="Proteomes" id="UP000887013"/>
    </source>
</evidence>
<reference evidence="1" key="1">
    <citation type="submission" date="2020-08" db="EMBL/GenBank/DDBJ databases">
        <title>Multicomponent nature underlies the extraordinary mechanical properties of spider dragline silk.</title>
        <authorList>
            <person name="Kono N."/>
            <person name="Nakamura H."/>
            <person name="Mori M."/>
            <person name="Yoshida Y."/>
            <person name="Ohtoshi R."/>
            <person name="Malay A.D."/>
            <person name="Moran D.A.P."/>
            <person name="Tomita M."/>
            <person name="Numata K."/>
            <person name="Arakawa K."/>
        </authorList>
    </citation>
    <scope>NUCLEOTIDE SEQUENCE</scope>
</reference>